<name>A0ABT5KWE9_9BURK</name>
<dbReference type="Pfam" id="PF11236">
    <property type="entry name" value="DUF3037"/>
    <property type="match status" value="1"/>
</dbReference>
<evidence type="ECO:0000313" key="1">
    <source>
        <dbReference type="EMBL" id="MDC8787264.1"/>
    </source>
</evidence>
<evidence type="ECO:0000313" key="2">
    <source>
        <dbReference type="Proteomes" id="UP001219862"/>
    </source>
</evidence>
<dbReference type="Proteomes" id="UP001219862">
    <property type="component" value="Unassembled WGS sequence"/>
</dbReference>
<organism evidence="1 2">
    <name type="scientific">Roseateles koreensis</name>
    <dbReference type="NCBI Taxonomy" id="2987526"/>
    <lineage>
        <taxon>Bacteria</taxon>
        <taxon>Pseudomonadati</taxon>
        <taxon>Pseudomonadota</taxon>
        <taxon>Betaproteobacteria</taxon>
        <taxon>Burkholderiales</taxon>
        <taxon>Sphaerotilaceae</taxon>
        <taxon>Roseateles</taxon>
    </lineage>
</organism>
<dbReference type="InterPro" id="IPR021398">
    <property type="entry name" value="DUF3037"/>
</dbReference>
<dbReference type="RefSeq" id="WP_273598404.1">
    <property type="nucleotide sequence ID" value="NZ_JAQQXS010000024.1"/>
</dbReference>
<comment type="caution">
    <text evidence="1">The sequence shown here is derived from an EMBL/GenBank/DDBJ whole genome shotgun (WGS) entry which is preliminary data.</text>
</comment>
<proteinExistence type="predicted"/>
<keyword evidence="2" id="KW-1185">Reference proteome</keyword>
<sequence>MEDGMKKFACRYAIVQFLPYSETGEFANVGLVLTCPSTGFFEFKLEIRKYGRVTGFFDELPADVYRTAMKLMEGELTRVRGLVREQPSGPHRADQIRALLDGLAHPREAIVRFGAIRPVLTDDPQAELGKLFEYYVDRSFATPEYVEHSIAKRLHGLIAGLHLSAPFKAERIGDDQIHANFPLVQRQHDQVAKVIKPFNLAQSEANGIFDHGDAWLQKIRRLRKRQLLPRDVLFAVAVPPVADTKRFSAYQEICGELRIEDVQVVEQGAESVILDFAAR</sequence>
<accession>A0ABT5KWE9</accession>
<reference evidence="1 2" key="1">
    <citation type="submission" date="2022-10" db="EMBL/GenBank/DDBJ databases">
        <title>paucibacter sp. hw8 Genome sequencing.</title>
        <authorList>
            <person name="Park S."/>
        </authorList>
    </citation>
    <scope>NUCLEOTIDE SEQUENCE [LARGE SCALE GENOMIC DNA]</scope>
    <source>
        <strain evidence="2">hw8</strain>
    </source>
</reference>
<protein>
    <submittedName>
        <fullName evidence="1">DUF3037 domain-containing protein</fullName>
    </submittedName>
</protein>
<dbReference type="EMBL" id="JAQQXS010000024">
    <property type="protein sequence ID" value="MDC8787264.1"/>
    <property type="molecule type" value="Genomic_DNA"/>
</dbReference>
<gene>
    <name evidence="1" type="ORF">PRZ01_18910</name>
</gene>